<dbReference type="PANTHER" id="PTHR30189">
    <property type="entry name" value="LPS-ASSEMBLY PROTEIN"/>
    <property type="match status" value="1"/>
</dbReference>
<evidence type="ECO:0000313" key="2">
    <source>
        <dbReference type="EMBL" id="VAX10239.1"/>
    </source>
</evidence>
<dbReference type="InterPro" id="IPR007543">
    <property type="entry name" value="LptD_C"/>
</dbReference>
<dbReference type="HAMAP" id="MF_01411">
    <property type="entry name" value="LPS_assembly_LptD"/>
    <property type="match status" value="1"/>
</dbReference>
<dbReference type="AlphaFoldDB" id="A0A3B1AW14"/>
<accession>A0A3B1AW14</accession>
<feature type="domain" description="LptD C-terminal" evidence="1">
    <location>
        <begin position="341"/>
        <end position="689"/>
    </location>
</feature>
<dbReference type="PANTHER" id="PTHR30189:SF1">
    <property type="entry name" value="LPS-ASSEMBLY PROTEIN LPTD"/>
    <property type="match status" value="1"/>
</dbReference>
<dbReference type="EMBL" id="UOFY01000047">
    <property type="protein sequence ID" value="VAX10239.1"/>
    <property type="molecule type" value="Genomic_DNA"/>
</dbReference>
<dbReference type="GO" id="GO:0015920">
    <property type="term" value="P:lipopolysaccharide transport"/>
    <property type="evidence" value="ECO:0007669"/>
    <property type="project" value="InterPro"/>
</dbReference>
<organism evidence="2">
    <name type="scientific">hydrothermal vent metagenome</name>
    <dbReference type="NCBI Taxonomy" id="652676"/>
    <lineage>
        <taxon>unclassified sequences</taxon>
        <taxon>metagenomes</taxon>
        <taxon>ecological metagenomes</taxon>
    </lineage>
</organism>
<dbReference type="InterPro" id="IPR050218">
    <property type="entry name" value="LptD"/>
</dbReference>
<protein>
    <submittedName>
        <fullName evidence="2">LPS-assembly protein LptD @ Organic solvent tolerance protein</fullName>
    </submittedName>
</protein>
<dbReference type="InterPro" id="IPR020889">
    <property type="entry name" value="LipoPS_assembly_LptD"/>
</dbReference>
<reference evidence="2" key="1">
    <citation type="submission" date="2018-06" db="EMBL/GenBank/DDBJ databases">
        <authorList>
            <person name="Zhirakovskaya E."/>
        </authorList>
    </citation>
    <scope>NUCLEOTIDE SEQUENCE</scope>
</reference>
<dbReference type="GO" id="GO:0043165">
    <property type="term" value="P:Gram-negative-bacterium-type cell outer membrane assembly"/>
    <property type="evidence" value="ECO:0007669"/>
    <property type="project" value="InterPro"/>
</dbReference>
<dbReference type="InterPro" id="IPR010664">
    <property type="entry name" value="LipoPS_assembly_LptC-rel"/>
</dbReference>
<dbReference type="Pfam" id="PF04453">
    <property type="entry name" value="LptD"/>
    <property type="match status" value="1"/>
</dbReference>
<evidence type="ECO:0000259" key="1">
    <source>
        <dbReference type="Pfam" id="PF04453"/>
    </source>
</evidence>
<name>A0A3B1AW14_9ZZZZ</name>
<dbReference type="GO" id="GO:0009279">
    <property type="term" value="C:cell outer membrane"/>
    <property type="evidence" value="ECO:0007669"/>
    <property type="project" value="InterPro"/>
</dbReference>
<sequence>MACDRYCKHRVGYAIIVSVFETMPNKERDSRTIPVMTIKTFFTLQPNDFRTLSLSCLLICLNVIPVTILAQTSTGLTAIMPVKEFLCGPPAPWPQVPVFNGAATHVQADEAQMGNNDVTTFTGKVIVNRANIQIGTDQAKYFPETHEVEAQGNVHLITPGLQLWGSDARYNMENENGILNNARYLTIDEKKGDAENIEIIDPARLALNNASYTSCSTDDPIWLLTASRLKLDTESRQGYATHAVVRFKGVPFFYFPYMRFPIGDARLTGLLFPEIGNSQRHGAQARVPFYWNIAPDRDATITPWYMDFRGTMLMTQFRYLNPGSSGQLELDYLPDDKLYGNNRSRIKWKHQSTAISGWATEIDYNKVNDADHFRDFGTTINNSNPTHLQQKAALTYNTLNWNVRAQAQAYQKLSGSTPYERLPQLNFSSRLPERENEWHPGFNAEMVKFSRSDNSVQGSRLNMTPYLSLPLANEAMYLTPKLSWQFTAYDLEKTTTEQTPKASREIPTLSINSGIFFERSFSLGQNALLQTLEPQLFYVYAPYREQDDIAVFDSGQVSFNINDPFRKNQFTGADRVEDANRLTAMLTTRFLDEASGTERLMARIGQLYYFADRRVTLPGGSVQTSRRSPIIAELNSRPFKNLYIVTNAKWDTQEKDYSDGNFRIEYQPTKRLNLRVNYRYQKKNLETNEGLLRWRITPNWYIGGRKLYDIKYHRQQESEYNLRYDSCCWALKLSVRQRFYKVGKPDEKSIYFELELKGLSNFGAGM</sequence>
<dbReference type="GO" id="GO:1990351">
    <property type="term" value="C:transporter complex"/>
    <property type="evidence" value="ECO:0007669"/>
    <property type="project" value="TreeGrafter"/>
</dbReference>
<dbReference type="Pfam" id="PF06835">
    <property type="entry name" value="LptC"/>
    <property type="match status" value="1"/>
</dbReference>
<dbReference type="Gene3D" id="2.60.450.10">
    <property type="entry name" value="Lipopolysaccharide (LPS) transport protein A like domain"/>
    <property type="match status" value="1"/>
</dbReference>
<proteinExistence type="inferred from homology"/>
<gene>
    <name evidence="2" type="ORF">MNBD_GAMMA25-27</name>
</gene>